<dbReference type="Proteomes" id="UP000187181">
    <property type="component" value="Unassembled WGS sequence"/>
</dbReference>
<evidence type="ECO:0000256" key="4">
    <source>
        <dbReference type="ARBA" id="ARBA00023136"/>
    </source>
</evidence>
<gene>
    <name evidence="7" type="ORF">SAMN05444128_0604</name>
</gene>
<proteinExistence type="predicted"/>
<dbReference type="PANTHER" id="PTHR30168">
    <property type="entry name" value="PUTATIVE MEMBRANE PROTEIN YPFJ"/>
    <property type="match status" value="1"/>
</dbReference>
<evidence type="ECO:0008006" key="9">
    <source>
        <dbReference type="Google" id="ProtNLM"/>
    </source>
</evidence>
<dbReference type="Pfam" id="PF04228">
    <property type="entry name" value="Zn_peptidase"/>
    <property type="match status" value="1"/>
</dbReference>
<accession>A0A1R3WJJ2</accession>
<dbReference type="InterPro" id="IPR007343">
    <property type="entry name" value="Uncharacterised_pept_Zn_put"/>
</dbReference>
<keyword evidence="3 6" id="KW-1133">Transmembrane helix</keyword>
<evidence type="ECO:0000256" key="2">
    <source>
        <dbReference type="ARBA" id="ARBA00022692"/>
    </source>
</evidence>
<sequence length="300" mass="32995">MKWQGRRKSSNIEDRRGQSAGGFGGGGRGISPMLLIPLFRLLFSKVGLIIVGVLLLIMFLTGTNPLALLQQFVGGEPQYAQTTGYQPSPEEQELADQTAVVLADTEDVWNTMIQGYREPTLVLYSGQVQSACGLSSSATGPFYCPGDEKLYIDLSFFEEMERKLGAEGDFAQAYVVGHEVGHHIQKLTGTMDQVNAMRGRLSQTEFNQLMVRVELQADFYAGVWAHHTQRSTGFMEPGDLEEALNAASAIGDDRLQKQATGRVVPDSFTHGTSAQRVRWFRKGFETGDVNQGDTFNASEL</sequence>
<comment type="subcellular location">
    <subcellularLocation>
        <location evidence="1">Membrane</location>
        <topology evidence="1">Single-pass membrane protein</topology>
    </subcellularLocation>
</comment>
<keyword evidence="8" id="KW-1185">Reference proteome</keyword>
<keyword evidence="2 6" id="KW-0812">Transmembrane</keyword>
<evidence type="ECO:0000256" key="3">
    <source>
        <dbReference type="ARBA" id="ARBA00022989"/>
    </source>
</evidence>
<dbReference type="GO" id="GO:0016020">
    <property type="term" value="C:membrane"/>
    <property type="evidence" value="ECO:0007669"/>
    <property type="project" value="UniProtKB-SubCell"/>
</dbReference>
<keyword evidence="4 6" id="KW-0472">Membrane</keyword>
<dbReference type="OrthoDB" id="9774900at2"/>
<feature type="region of interest" description="Disordered" evidence="5">
    <location>
        <begin position="1"/>
        <end position="24"/>
    </location>
</feature>
<evidence type="ECO:0000313" key="8">
    <source>
        <dbReference type="Proteomes" id="UP000187181"/>
    </source>
</evidence>
<dbReference type="PANTHER" id="PTHR30168:SF0">
    <property type="entry name" value="INNER MEMBRANE PROTEIN"/>
    <property type="match status" value="1"/>
</dbReference>
<feature type="transmembrane region" description="Helical" evidence="6">
    <location>
        <begin position="38"/>
        <end position="60"/>
    </location>
</feature>
<organism evidence="7 8">
    <name type="scientific">Pontibacter indicus</name>
    <dbReference type="NCBI Taxonomy" id="1317125"/>
    <lineage>
        <taxon>Bacteria</taxon>
        <taxon>Pseudomonadati</taxon>
        <taxon>Bacteroidota</taxon>
        <taxon>Cytophagia</taxon>
        <taxon>Cytophagales</taxon>
        <taxon>Hymenobacteraceae</taxon>
        <taxon>Pontibacter</taxon>
    </lineage>
</organism>
<evidence type="ECO:0000256" key="6">
    <source>
        <dbReference type="SAM" id="Phobius"/>
    </source>
</evidence>
<dbReference type="EMBL" id="FTPP01000001">
    <property type="protein sequence ID" value="SIT78269.1"/>
    <property type="molecule type" value="Genomic_DNA"/>
</dbReference>
<evidence type="ECO:0000313" key="7">
    <source>
        <dbReference type="EMBL" id="SIT78269.1"/>
    </source>
</evidence>
<dbReference type="RefSeq" id="WP_076666003.1">
    <property type="nucleotide sequence ID" value="NZ_FTPP01000001.1"/>
</dbReference>
<reference evidence="8" key="1">
    <citation type="submission" date="2017-01" db="EMBL/GenBank/DDBJ databases">
        <authorList>
            <person name="Varghese N."/>
            <person name="Submissions S."/>
        </authorList>
    </citation>
    <scope>NUCLEOTIDE SEQUENCE [LARGE SCALE GENOMIC DNA]</scope>
    <source>
        <strain evidence="8">LP100</strain>
    </source>
</reference>
<evidence type="ECO:0000256" key="5">
    <source>
        <dbReference type="SAM" id="MobiDB-lite"/>
    </source>
</evidence>
<dbReference type="AlphaFoldDB" id="A0A1R3WJJ2"/>
<protein>
    <recommendedName>
        <fullName evidence="9">Neutral zinc metallopeptidase</fullName>
    </recommendedName>
</protein>
<name>A0A1R3WJJ2_9BACT</name>
<evidence type="ECO:0000256" key="1">
    <source>
        <dbReference type="ARBA" id="ARBA00004167"/>
    </source>
</evidence>